<dbReference type="GO" id="GO:0016020">
    <property type="term" value="C:membrane"/>
    <property type="evidence" value="ECO:0007669"/>
    <property type="project" value="UniProtKB-SubCell"/>
</dbReference>
<feature type="transmembrane region" description="Helical" evidence="6">
    <location>
        <begin position="89"/>
        <end position="110"/>
    </location>
</feature>
<protein>
    <submittedName>
        <fullName evidence="7">Putative monocarboxylate transporter ixodes scapularis monocarboxylate transporter</fullName>
    </submittedName>
</protein>
<evidence type="ECO:0000256" key="1">
    <source>
        <dbReference type="ARBA" id="ARBA00004141"/>
    </source>
</evidence>
<organism evidence="7">
    <name type="scientific">Amblyomma triste</name>
    <name type="common">Neotropical tick</name>
    <dbReference type="NCBI Taxonomy" id="251400"/>
    <lineage>
        <taxon>Eukaryota</taxon>
        <taxon>Metazoa</taxon>
        <taxon>Ecdysozoa</taxon>
        <taxon>Arthropoda</taxon>
        <taxon>Chelicerata</taxon>
        <taxon>Arachnida</taxon>
        <taxon>Acari</taxon>
        <taxon>Parasitiformes</taxon>
        <taxon>Ixodida</taxon>
        <taxon>Ixodoidea</taxon>
        <taxon>Ixodidae</taxon>
        <taxon>Amblyomminae</taxon>
        <taxon>Amblyomma</taxon>
    </lineage>
</organism>
<accession>A0A023G6W3</accession>
<dbReference type="SUPFAM" id="SSF103473">
    <property type="entry name" value="MFS general substrate transporter"/>
    <property type="match status" value="1"/>
</dbReference>
<evidence type="ECO:0000313" key="7">
    <source>
        <dbReference type="EMBL" id="JAC29574.1"/>
    </source>
</evidence>
<keyword evidence="5 6" id="KW-0472">Membrane</keyword>
<evidence type="ECO:0000256" key="5">
    <source>
        <dbReference type="ARBA" id="ARBA00023136"/>
    </source>
</evidence>
<dbReference type="PANTHER" id="PTHR43385">
    <property type="entry name" value="RIBOFLAVIN TRANSPORTER RIBJ"/>
    <property type="match status" value="1"/>
</dbReference>
<dbReference type="EMBL" id="GBBM01005844">
    <property type="protein sequence ID" value="JAC29574.1"/>
    <property type="molecule type" value="mRNA"/>
</dbReference>
<feature type="transmembrane region" description="Helical" evidence="6">
    <location>
        <begin position="55"/>
        <end position="77"/>
    </location>
</feature>
<reference evidence="7" key="1">
    <citation type="submission" date="2014-03" db="EMBL/GenBank/DDBJ databases">
        <title>The sialotranscriptome of Amblyomma triste, Amblyomma parvum and Amblyomma cajennense ticks, uncovered by 454-based RNA-seq.</title>
        <authorList>
            <person name="Garcia G.R."/>
            <person name="Gardinassi L.G."/>
            <person name="Ribeiro J.M."/>
            <person name="Anatriello E."/>
            <person name="Ferreira B.R."/>
            <person name="Moreira H.N."/>
            <person name="Mafra C."/>
            <person name="Olegario M.M."/>
            <person name="Szabo P.J."/>
            <person name="Miranda-Santos I.K."/>
            <person name="Maruyama S.R."/>
        </authorList>
    </citation>
    <scope>NUCLEOTIDE SEQUENCE</scope>
    <source>
        <strain evidence="7">Mato Grasso do Sul</strain>
        <tissue evidence="7">Salivary glands</tissue>
    </source>
</reference>
<evidence type="ECO:0000256" key="3">
    <source>
        <dbReference type="ARBA" id="ARBA00022692"/>
    </source>
</evidence>
<comment type="subcellular location">
    <subcellularLocation>
        <location evidence="1">Membrane</location>
        <topology evidence="1">Multi-pass membrane protein</topology>
    </subcellularLocation>
</comment>
<dbReference type="PANTHER" id="PTHR43385:SF1">
    <property type="entry name" value="RIBOFLAVIN TRANSPORTER RIBJ"/>
    <property type="match status" value="1"/>
</dbReference>
<keyword evidence="2" id="KW-0813">Transport</keyword>
<sequence>MTLSYLTMAVIAQTMPYAQDLVPFWASMITLGLPVGYIMVAISEGIAREVGVHNLPIAYGFTAGLTAIGAFMRPAVIGFFRDSSGSYDGLFRLMGGMVFVSFLLTAVLWISDLRRRSTAKDGKPVDVDGVITDSDHTSVTEKRL</sequence>
<dbReference type="InterPro" id="IPR036259">
    <property type="entry name" value="MFS_trans_sf"/>
</dbReference>
<dbReference type="Gene3D" id="1.20.1250.20">
    <property type="entry name" value="MFS general substrate transporter like domains"/>
    <property type="match status" value="1"/>
</dbReference>
<evidence type="ECO:0000256" key="4">
    <source>
        <dbReference type="ARBA" id="ARBA00022989"/>
    </source>
</evidence>
<dbReference type="AlphaFoldDB" id="A0A023G6W3"/>
<name>A0A023G6W3_AMBTT</name>
<feature type="transmembrane region" description="Helical" evidence="6">
    <location>
        <begin position="24"/>
        <end position="43"/>
    </location>
</feature>
<proteinExistence type="evidence at transcript level"/>
<dbReference type="InterPro" id="IPR052983">
    <property type="entry name" value="MFS_Riboflavin_Transporter"/>
</dbReference>
<evidence type="ECO:0000256" key="6">
    <source>
        <dbReference type="SAM" id="Phobius"/>
    </source>
</evidence>
<keyword evidence="4 6" id="KW-1133">Transmembrane helix</keyword>
<keyword evidence="3 6" id="KW-0812">Transmembrane</keyword>
<evidence type="ECO:0000256" key="2">
    <source>
        <dbReference type="ARBA" id="ARBA00022448"/>
    </source>
</evidence>